<accession>A0A4R6UKP3</accession>
<sequence length="85" mass="9587">MESVMFLTVRNNEGALERLLRVTRHRGFAVQSLQVQNSRSQDIYDVTLRLTGERATENLSRQLGKLVDVMSVNAVAEPMLLRSAV</sequence>
<dbReference type="OrthoDB" id="6198158at2"/>
<organism evidence="2 3">
    <name type="scientific">Permianibacter aggregans</name>
    <dbReference type="NCBI Taxonomy" id="1510150"/>
    <lineage>
        <taxon>Bacteria</taxon>
        <taxon>Pseudomonadati</taxon>
        <taxon>Pseudomonadota</taxon>
        <taxon>Gammaproteobacteria</taxon>
        <taxon>Pseudomonadales</taxon>
        <taxon>Pseudomonadaceae</taxon>
        <taxon>Permianibacter</taxon>
    </lineage>
</organism>
<evidence type="ECO:0000259" key="1">
    <source>
        <dbReference type="PROSITE" id="PS51671"/>
    </source>
</evidence>
<dbReference type="NCBIfam" id="NF008362">
    <property type="entry name" value="PRK11152.1"/>
    <property type="match status" value="1"/>
</dbReference>
<dbReference type="AlphaFoldDB" id="A0A4R6UKP3"/>
<reference evidence="2 3" key="1">
    <citation type="submission" date="2019-03" db="EMBL/GenBank/DDBJ databases">
        <title>Genomic Encyclopedia of Type Strains, Phase IV (KMG-IV): sequencing the most valuable type-strain genomes for metagenomic binning, comparative biology and taxonomic classification.</title>
        <authorList>
            <person name="Goeker M."/>
        </authorList>
    </citation>
    <scope>NUCLEOTIDE SEQUENCE [LARGE SCALE GENOMIC DNA]</scope>
    <source>
        <strain evidence="2 3">DSM 103792</strain>
    </source>
</reference>
<keyword evidence="3" id="KW-1185">Reference proteome</keyword>
<name>A0A4R6UKP3_9GAMM</name>
<evidence type="ECO:0000313" key="2">
    <source>
        <dbReference type="EMBL" id="TDQ46059.1"/>
    </source>
</evidence>
<proteinExistence type="predicted"/>
<dbReference type="InterPro" id="IPR045865">
    <property type="entry name" value="ACT-like_dom_sf"/>
</dbReference>
<protein>
    <submittedName>
        <fullName evidence="2">Acetolactate synthase small subunit</fullName>
    </submittedName>
</protein>
<gene>
    <name evidence="2" type="ORF">EV696_11553</name>
</gene>
<dbReference type="Gene3D" id="3.30.70.260">
    <property type="match status" value="1"/>
</dbReference>
<dbReference type="Pfam" id="PF13710">
    <property type="entry name" value="ACT_5"/>
    <property type="match status" value="1"/>
</dbReference>
<dbReference type="RefSeq" id="WP_133592159.1">
    <property type="nucleotide sequence ID" value="NZ_CP037953.1"/>
</dbReference>
<dbReference type="PROSITE" id="PS51671">
    <property type="entry name" value="ACT"/>
    <property type="match status" value="1"/>
</dbReference>
<comment type="caution">
    <text evidence="2">The sequence shown here is derived from an EMBL/GenBank/DDBJ whole genome shotgun (WGS) entry which is preliminary data.</text>
</comment>
<dbReference type="EMBL" id="SNYM01000015">
    <property type="protein sequence ID" value="TDQ46059.1"/>
    <property type="molecule type" value="Genomic_DNA"/>
</dbReference>
<dbReference type="SUPFAM" id="SSF55021">
    <property type="entry name" value="ACT-like"/>
    <property type="match status" value="1"/>
</dbReference>
<evidence type="ECO:0000313" key="3">
    <source>
        <dbReference type="Proteomes" id="UP000295375"/>
    </source>
</evidence>
<dbReference type="InterPro" id="IPR002912">
    <property type="entry name" value="ACT_dom"/>
</dbReference>
<feature type="domain" description="ACT" evidence="1">
    <location>
        <begin position="4"/>
        <end position="77"/>
    </location>
</feature>
<dbReference type="Proteomes" id="UP000295375">
    <property type="component" value="Unassembled WGS sequence"/>
</dbReference>